<feature type="compositionally biased region" description="Polar residues" evidence="20">
    <location>
        <begin position="1028"/>
        <end position="1038"/>
    </location>
</feature>
<feature type="compositionally biased region" description="Polar residues" evidence="20">
    <location>
        <begin position="1417"/>
        <end position="1433"/>
    </location>
</feature>
<dbReference type="SUPFAM" id="SSF57667">
    <property type="entry name" value="beta-beta-alpha zinc fingers"/>
    <property type="match status" value="1"/>
</dbReference>
<feature type="binding site" evidence="18">
    <location>
        <position position="2198"/>
    </location>
    <ligand>
        <name>Zn(2+)</name>
        <dbReference type="ChEBI" id="CHEBI:29105"/>
        <note>catalytic</note>
    </ligand>
</feature>
<evidence type="ECO:0000256" key="1">
    <source>
        <dbReference type="ARBA" id="ARBA00004123"/>
    </source>
</evidence>
<keyword evidence="21" id="KW-0812">Transmembrane</keyword>
<comment type="cofactor">
    <cofactor evidence="18">
        <name>Zn(2+)</name>
        <dbReference type="ChEBI" id="CHEBI:29105"/>
    </cofactor>
    <text evidence="18">Binds 1 zinc ion per subunit.</text>
</comment>
<feature type="transmembrane region" description="Helical" evidence="21">
    <location>
        <begin position="1877"/>
        <end position="1898"/>
    </location>
</feature>
<feature type="domain" description="C2H2-type" evidence="22">
    <location>
        <begin position="1330"/>
        <end position="1360"/>
    </location>
</feature>
<evidence type="ECO:0000256" key="14">
    <source>
        <dbReference type="ARBA" id="ARBA00023163"/>
    </source>
</evidence>
<feature type="transmembrane region" description="Helical" evidence="21">
    <location>
        <begin position="1982"/>
        <end position="2002"/>
    </location>
</feature>
<feature type="domain" description="C2H2-type" evidence="22">
    <location>
        <begin position="743"/>
        <end position="767"/>
    </location>
</feature>
<comment type="subcellular location">
    <subcellularLocation>
        <location evidence="1">Nucleus</location>
    </subcellularLocation>
</comment>
<dbReference type="EMBL" id="RHFK02000008">
    <property type="protein sequence ID" value="TWW72015.1"/>
    <property type="molecule type" value="Genomic_DNA"/>
</dbReference>
<evidence type="ECO:0000256" key="19">
    <source>
        <dbReference type="PROSITE-ProRule" id="PRU00042"/>
    </source>
</evidence>
<dbReference type="SMART" id="SM00355">
    <property type="entry name" value="ZnF_C2H2"/>
    <property type="match status" value="14"/>
</dbReference>
<feature type="region of interest" description="Disordered" evidence="20">
    <location>
        <begin position="928"/>
        <end position="989"/>
    </location>
</feature>
<evidence type="ECO:0000313" key="24">
    <source>
        <dbReference type="Proteomes" id="UP000324091"/>
    </source>
</evidence>
<feature type="compositionally biased region" description="Basic and acidic residues" evidence="20">
    <location>
        <begin position="477"/>
        <end position="486"/>
    </location>
</feature>
<feature type="region of interest" description="Disordered" evidence="20">
    <location>
        <begin position="1215"/>
        <end position="1244"/>
    </location>
</feature>
<evidence type="ECO:0000256" key="9">
    <source>
        <dbReference type="ARBA" id="ARBA00022801"/>
    </source>
</evidence>
<dbReference type="Pfam" id="PF00096">
    <property type="entry name" value="zf-C2H2"/>
    <property type="match status" value="1"/>
</dbReference>
<keyword evidence="7" id="KW-0677">Repeat</keyword>
<sequence>MAENNVEPENEWSSRALDTTEDTLVAMETLLATLRAFEDVLRQQDISVASSAEYCDNFCQALMHYAGSRNSIEHGLPLLEAYCLSINCFAAARSLLTAESDRVALVLKRLAFLPMKHYYSMAAQTSRHYFRSQERVERGATLSLLPSSLANPPVQKKVSLAEPFRSSGGDFSLPSITRLSLLPVEALISLEGEGFMEMRVKHLQKMGEIAKAVVLAKACTECSFISNQATFHHTYVSLLCHLLPNEEAIMEISRLDCKDVLEITCNLETEGEENTAYILCTTFLTQQLQQQSLYCSWELTLLWSKLQRRIDPSLMSLLDRCLQLGAIAKTVDHLLSLVRVIQTEAEEIGVPASVELCVKALQLPKQDDTETRISICKTVSRLLTDDLEVLRACLLTEFLLGPNQEVFSRLEELHLRPDQKYDQENEVIPNSLRCELLLVLKAYWPFDPEFWDWKTLKYHCSSFLGLMPESESEEEGTVDKQEKDSQPELQGFPVKLESDQKRLNGTLDSHKQQDENVCSSNLSESPAGTCKKKHKFCCRICKRVIADTQIIHHSKRHAQDGCHPCPVCLEKFKSRKDLVPHVKRHIEEEEPLSNAVKQESSQKQLDEDDDIEPGEITIDPSLMSYYKSTHDPDVLQHIVQQAKTVKDKPADEDEHVTFEYIAKHFNLQNRDEYQCPGTGCSRIFKHSKYLYVHLKSEHKGDENVKHFHQMRDKREKCIFCRRHFATAYHYRKHRRLHYGERPYACVVMGCGAQFRSSNELVAHKQTHGYQLNYECELSGCNVTYSDLGQIYHHEAQHFRDAAFTCVSDQCRKYYLSKKEFIKHLSTHNITFSEEDFEAQKKAKQKLLNTVREAPPHFSRADSTEEIAHEDMLNSSLGSCDSEEPKATMTLVAVCFDGSKFTCGFEKCGMTFSRARDVQRHLKCAHPEHLKLENKEHKHDKERDPKSKGALKDNEPDVEHKGQNEPSAHFQPVEPCDERTTLPHGSETNALSLQTKSDALKEILLMLSKLDLNSSTGIVSSELSQSSLEPNASQLSLHQTAPAKSPPVTPPEMSPPHPEEDIETEETLAADDEASLQTLASAKPYICEISGCDFRTAQNYSLMRHYSTKHGRTVEQAKRLTSLKATSFKPYACHLCSKSHRQKHALRVHYIHTHKMSQTLVDKISCASVVEHKSQPLANHHVKIKNAVHELPHHQEKKNSMDTDLHDFNDNHFLSEEEAEEHPENHDDGEKKEENSDGAPQQVRTRRVVTRNNLCYILDKFSKPFHCVAKNCDAAFSTQGGLVRHLQLVHHYNRSQLLLDKDEDEHHSPEIRKEPAKKRPLSNLDEPQPQFKCHFANCKASYHLRSSLVRHTRDCHSQPPEVIQCTYEGCTKVFNHNEALKKHMLYSHCEYYDSLVVRLQSSHNKTVAGCQNNVIVAPQSPQNEEPNSTATKAETLNPEPEVPPLIEETNKDDVVERKVPSEKVSKRKGYSQFTFRSYEEALQMCQDRCLRVAYPCMVQDCESVVTYMGSLHRHYLKVHFMRREDLMKNEDKLIFNAEQLEELIQRNSARLTATGTSVSNEGFKLECEAEPESTDAGQPAAVGAHIVKSDTNEEKEPDPLTFPEEEAKEPPPIERNGVLVVADEVLYGEPSANGHSEVPVVEKPKSPKPEGLSWEKIKPLLRPVTVDLSPPYSLRFTTEEGFHDVLPSKDVGKMLNGSVLLPSPPVRQPLKRKNELSEQPPNLKDTQPCSPSFDITAYKPVGFESSFLKYIQDTTTKDKNQGPVRRESFRRSCSVKENNQLGVSLTRSKRNYSPLSKRHAVTGDLNSVQNIKSILDKALAGCGDLAIKQLQYLRPVVVLERPVCCNTTTTTTPDLFPSETNNSKLLLGRLYSETEGTLILILGGIPFLWNIAGSVTARFGLGSEYEITQSLVFLTLATLFSAVTGLPWSLYNTFVIEEKHGFNQQTIGFFLKDAVKKFMVTQCILLPVTSLLLYIIKIGGDYFFIYAWLFTLAVTLVLVTIYADYIAPLFDKFTPLPEGELKTDIEALAKSISFPLTKVYVVEGSKRSSHSNAYFYGFFKNKRIVLFDTLLEDYSPLNKSGEPQTEQPESDESSAESKAKPKNKKQGCNNPEILAVLGHELGHWKLGHTVKNIVISQMNSFLCFSLFAVLIGRKELFVAFDFNDSQPTLIGLMIIFQFIFSPYNELLSFCLTVLSRRFEFQADAFARSMGKASELYSALIKLNKDNLGFPVADWLFSMWHYSHPPLLERLRALGNVKQD</sequence>
<accession>A0A5C6NYB1</accession>
<dbReference type="Pfam" id="PF01435">
    <property type="entry name" value="Peptidase_M48"/>
    <property type="match status" value="1"/>
</dbReference>
<evidence type="ECO:0000259" key="22">
    <source>
        <dbReference type="PROSITE" id="PS50157"/>
    </source>
</evidence>
<feature type="compositionally biased region" description="Basic and acidic residues" evidence="20">
    <location>
        <begin position="1303"/>
        <end position="1313"/>
    </location>
</feature>
<feature type="region of interest" description="Disordered" evidence="20">
    <location>
        <begin position="1629"/>
        <end position="1649"/>
    </location>
</feature>
<feature type="domain" description="C2H2-type" evidence="22">
    <location>
        <begin position="673"/>
        <end position="703"/>
    </location>
</feature>
<feature type="active site" description="Proton donor" evidence="17">
    <location>
        <position position="2202"/>
    </location>
</feature>
<feature type="region of interest" description="Disordered" evidence="20">
    <location>
        <begin position="1417"/>
        <end position="1444"/>
    </location>
</feature>
<feature type="region of interest" description="Disordered" evidence="20">
    <location>
        <begin position="1299"/>
        <end position="1322"/>
    </location>
</feature>
<dbReference type="Pfam" id="PF25580">
    <property type="entry name" value="TPR_Rlf"/>
    <property type="match status" value="1"/>
</dbReference>
<dbReference type="InterPro" id="IPR058902">
    <property type="entry name" value="zf_C2H2_ZNF292/Rlf"/>
</dbReference>
<dbReference type="GO" id="GO:0008270">
    <property type="term" value="F:zinc ion binding"/>
    <property type="evidence" value="ECO:0007669"/>
    <property type="project" value="UniProtKB-KW"/>
</dbReference>
<name>A0A5C6NYB1_9TELE</name>
<evidence type="ECO:0000256" key="12">
    <source>
        <dbReference type="ARBA" id="ARBA00023049"/>
    </source>
</evidence>
<keyword evidence="5" id="KW-0645">Protease</keyword>
<dbReference type="GO" id="GO:0005634">
    <property type="term" value="C:nucleus"/>
    <property type="evidence" value="ECO:0007669"/>
    <property type="project" value="UniProtKB-SubCell"/>
</dbReference>
<proteinExistence type="inferred from homology"/>
<dbReference type="InterPro" id="IPR032456">
    <property type="entry name" value="Peptidase_M48_N"/>
</dbReference>
<evidence type="ECO:0000313" key="23">
    <source>
        <dbReference type="EMBL" id="TWW72015.1"/>
    </source>
</evidence>
<feature type="region of interest" description="Disordered" evidence="20">
    <location>
        <begin position="2077"/>
        <end position="2106"/>
    </location>
</feature>
<comment type="caution">
    <text evidence="23">The sequence shown here is derived from an EMBL/GenBank/DDBJ whole genome shotgun (WGS) entry which is preliminary data.</text>
</comment>
<evidence type="ECO:0000256" key="5">
    <source>
        <dbReference type="ARBA" id="ARBA00022670"/>
    </source>
</evidence>
<evidence type="ECO:0000256" key="6">
    <source>
        <dbReference type="ARBA" id="ARBA00022723"/>
    </source>
</evidence>
<evidence type="ECO:0000256" key="15">
    <source>
        <dbReference type="ARBA" id="ARBA00023242"/>
    </source>
</evidence>
<dbReference type="CDD" id="cd07343">
    <property type="entry name" value="M48A_Zmpste24p_like"/>
    <property type="match status" value="1"/>
</dbReference>
<evidence type="ECO:0000256" key="17">
    <source>
        <dbReference type="PIRSR" id="PIRSR627057-1"/>
    </source>
</evidence>
<keyword evidence="9" id="KW-0378">Hydrolase</keyword>
<feature type="binding site" evidence="18">
    <location>
        <position position="2122"/>
    </location>
    <ligand>
        <name>Zn(2+)</name>
        <dbReference type="ChEBI" id="CHEBI:29105"/>
        <note>catalytic</note>
    </ligand>
</feature>
<dbReference type="GO" id="GO:0000981">
    <property type="term" value="F:DNA-binding transcription factor activity, RNA polymerase II-specific"/>
    <property type="evidence" value="ECO:0007669"/>
    <property type="project" value="TreeGrafter"/>
</dbReference>
<feature type="domain" description="C2H2-type" evidence="22">
    <location>
        <begin position="1130"/>
        <end position="1158"/>
    </location>
</feature>
<keyword evidence="10 18" id="KW-0862">Zinc</keyword>
<dbReference type="GO" id="GO:0003677">
    <property type="term" value="F:DNA binding"/>
    <property type="evidence" value="ECO:0007669"/>
    <property type="project" value="UniProtKB-KW"/>
</dbReference>
<dbReference type="Pfam" id="PF26218">
    <property type="entry name" value="zf_C2H2_ZNF292"/>
    <property type="match status" value="1"/>
</dbReference>
<evidence type="ECO:0000256" key="7">
    <source>
        <dbReference type="ARBA" id="ARBA00022737"/>
    </source>
</evidence>
<dbReference type="InterPro" id="IPR036236">
    <property type="entry name" value="Znf_C2H2_sf"/>
</dbReference>
<keyword evidence="12" id="KW-0482">Metalloprotease</keyword>
<feature type="region of interest" description="Disordered" evidence="20">
    <location>
        <begin position="1698"/>
        <end position="1730"/>
    </location>
</feature>
<keyword evidence="11" id="KW-0805">Transcription regulation</keyword>
<dbReference type="GO" id="GO:0071586">
    <property type="term" value="P:CAAX-box protein processing"/>
    <property type="evidence" value="ECO:0007669"/>
    <property type="project" value="InterPro"/>
</dbReference>
<organism evidence="23 24">
    <name type="scientific">Takifugu flavidus</name>
    <name type="common">sansaifugu</name>
    <dbReference type="NCBI Taxonomy" id="433684"/>
    <lineage>
        <taxon>Eukaryota</taxon>
        <taxon>Metazoa</taxon>
        <taxon>Chordata</taxon>
        <taxon>Craniata</taxon>
        <taxon>Vertebrata</taxon>
        <taxon>Euteleostomi</taxon>
        <taxon>Actinopterygii</taxon>
        <taxon>Neopterygii</taxon>
        <taxon>Teleostei</taxon>
        <taxon>Neoteleostei</taxon>
        <taxon>Acanthomorphata</taxon>
        <taxon>Eupercaria</taxon>
        <taxon>Tetraodontiformes</taxon>
        <taxon>Tetradontoidea</taxon>
        <taxon>Tetraodontidae</taxon>
        <taxon>Takifugu</taxon>
    </lineage>
</organism>
<feature type="region of interest" description="Disordered" evidence="20">
    <location>
        <begin position="586"/>
        <end position="613"/>
    </location>
</feature>
<feature type="compositionally biased region" description="Basic and acidic residues" evidence="20">
    <location>
        <begin position="928"/>
        <end position="962"/>
    </location>
</feature>
<feature type="region of interest" description="Disordered" evidence="20">
    <location>
        <begin position="1588"/>
        <end position="1610"/>
    </location>
</feature>
<dbReference type="InterPro" id="IPR027057">
    <property type="entry name" value="CAXX_Prtase_1"/>
</dbReference>
<evidence type="ECO:0000256" key="16">
    <source>
        <dbReference type="ARBA" id="ARBA00044456"/>
    </source>
</evidence>
<protein>
    <recommendedName>
        <fullName evidence="3">Ste24 endopeptidase</fullName>
        <ecNumber evidence="3">3.4.24.84</ecNumber>
    </recommendedName>
</protein>
<feature type="domain" description="C2H2-type" evidence="22">
    <location>
        <begin position="1362"/>
        <end position="1387"/>
    </location>
</feature>
<comment type="catalytic activity">
    <reaction evidence="16">
        <text>Hydrolyzes the peptide bond -P2-(S-farnesyl or geranylgeranyl)C-P1'-P2'-P3'-COOH where P1' and P2' are amino acids with aliphatic side chains and P3' is any C-terminal residue.</text>
        <dbReference type="EC" id="3.4.24.84"/>
    </reaction>
</comment>
<evidence type="ECO:0000256" key="18">
    <source>
        <dbReference type="PIRSR" id="PIRSR627057-2"/>
    </source>
</evidence>
<dbReference type="PROSITE" id="PS50157">
    <property type="entry name" value="ZINC_FINGER_C2H2_2"/>
    <property type="match status" value="9"/>
</dbReference>
<keyword evidence="4" id="KW-0597">Phosphoprotein</keyword>
<keyword evidence="14" id="KW-0804">Transcription</keyword>
<feature type="transmembrane region" description="Helical" evidence="21">
    <location>
        <begin position="1910"/>
        <end position="1930"/>
    </location>
</feature>
<feature type="compositionally biased region" description="Pro residues" evidence="20">
    <location>
        <begin position="1043"/>
        <end position="1055"/>
    </location>
</feature>
<dbReference type="InterPro" id="IPR052251">
    <property type="entry name" value="GH-ZnFinger_Regulators"/>
</dbReference>
<feature type="region of interest" description="Disordered" evidence="20">
    <location>
        <begin position="471"/>
        <end position="495"/>
    </location>
</feature>
<feature type="transmembrane region" description="Helical" evidence="21">
    <location>
        <begin position="1957"/>
        <end position="1975"/>
    </location>
</feature>
<keyword evidence="21" id="KW-0472">Membrane</keyword>
<evidence type="ECO:0000256" key="3">
    <source>
        <dbReference type="ARBA" id="ARBA00012336"/>
    </source>
</evidence>
<feature type="active site" evidence="17">
    <location>
        <position position="2119"/>
    </location>
</feature>
<dbReference type="PANTHER" id="PTHR15507">
    <property type="entry name" value="ZINC FINGER PROTEIN RLF"/>
    <property type="match status" value="1"/>
</dbReference>
<gene>
    <name evidence="23" type="ORF">D4764_16G0005120</name>
</gene>
<keyword evidence="13" id="KW-0238">DNA-binding</keyword>
<feature type="compositionally biased region" description="Basic and acidic residues" evidence="20">
    <location>
        <begin position="1639"/>
        <end position="1649"/>
    </location>
</feature>
<feature type="domain" description="C2H2-type" evidence="22">
    <location>
        <begin position="900"/>
        <end position="925"/>
    </location>
</feature>
<feature type="binding site" evidence="18">
    <location>
        <position position="2118"/>
    </location>
    <ligand>
        <name>Zn(2+)</name>
        <dbReference type="ChEBI" id="CHEBI:29105"/>
        <note>catalytic</note>
    </ligand>
</feature>
<keyword evidence="6 18" id="KW-0479">Metal-binding</keyword>
<dbReference type="Gene3D" id="3.30.160.60">
    <property type="entry name" value="Classic Zinc Finger"/>
    <property type="match status" value="4"/>
</dbReference>
<dbReference type="Pfam" id="PF16491">
    <property type="entry name" value="Peptidase_M48_N"/>
    <property type="match status" value="1"/>
</dbReference>
<evidence type="ECO:0000256" key="13">
    <source>
        <dbReference type="ARBA" id="ARBA00023125"/>
    </source>
</evidence>
<evidence type="ECO:0000256" key="4">
    <source>
        <dbReference type="ARBA" id="ARBA00022553"/>
    </source>
</evidence>
<evidence type="ECO:0000256" key="21">
    <source>
        <dbReference type="SAM" id="Phobius"/>
    </source>
</evidence>
<keyword evidence="8 19" id="KW-0863">Zinc-finger</keyword>
<dbReference type="InterPro" id="IPR013087">
    <property type="entry name" value="Znf_C2H2_type"/>
</dbReference>
<dbReference type="GO" id="GO:0004222">
    <property type="term" value="F:metalloendopeptidase activity"/>
    <property type="evidence" value="ECO:0007669"/>
    <property type="project" value="InterPro"/>
</dbReference>
<keyword evidence="24" id="KW-1185">Reference proteome</keyword>
<evidence type="ECO:0000256" key="8">
    <source>
        <dbReference type="ARBA" id="ARBA00022771"/>
    </source>
</evidence>
<feature type="compositionally biased region" description="Basic and acidic residues" evidence="20">
    <location>
        <begin position="1221"/>
        <end position="1234"/>
    </location>
</feature>
<evidence type="ECO:0000256" key="10">
    <source>
        <dbReference type="ARBA" id="ARBA00022833"/>
    </source>
</evidence>
<dbReference type="PANTHER" id="PTHR15507:SF18">
    <property type="entry name" value="ZINC FINGER PROTEIN RLF"/>
    <property type="match status" value="1"/>
</dbReference>
<dbReference type="Gene3D" id="3.30.2010.10">
    <property type="entry name" value="Metalloproteases ('zincins'), catalytic domain"/>
    <property type="match status" value="1"/>
</dbReference>
<evidence type="ECO:0000256" key="20">
    <source>
        <dbReference type="SAM" id="MobiDB-lite"/>
    </source>
</evidence>
<evidence type="ECO:0000256" key="11">
    <source>
        <dbReference type="ARBA" id="ARBA00023015"/>
    </source>
</evidence>
<dbReference type="InterPro" id="IPR057986">
    <property type="entry name" value="TPR_Rlf/292/654"/>
</dbReference>
<keyword evidence="21" id="KW-1133">Transmembrane helix</keyword>
<keyword evidence="15" id="KW-0539">Nucleus</keyword>
<dbReference type="PROSITE" id="PS00028">
    <property type="entry name" value="ZINC_FINGER_C2H2_1"/>
    <property type="match status" value="11"/>
</dbReference>
<feature type="domain" description="C2H2-type" evidence="22">
    <location>
        <begin position="1264"/>
        <end position="1294"/>
    </location>
</feature>
<feature type="compositionally biased region" description="Polar residues" evidence="20">
    <location>
        <begin position="1716"/>
        <end position="1729"/>
    </location>
</feature>
<dbReference type="InterPro" id="IPR001915">
    <property type="entry name" value="Peptidase_M48"/>
</dbReference>
<feature type="compositionally biased region" description="Polar residues" evidence="20">
    <location>
        <begin position="2077"/>
        <end position="2086"/>
    </location>
</feature>
<evidence type="ECO:0000256" key="2">
    <source>
        <dbReference type="ARBA" id="ARBA00006991"/>
    </source>
</evidence>
<feature type="region of interest" description="Disordered" evidence="20">
    <location>
        <begin position="1028"/>
        <end position="1064"/>
    </location>
</feature>
<feature type="compositionally biased region" description="Basic and acidic residues" evidence="20">
    <location>
        <begin position="1588"/>
        <end position="1597"/>
    </location>
</feature>
<comment type="similarity">
    <text evidence="2">Belongs to the krueppel C2H2-type zinc-finger protein family.</text>
</comment>
<dbReference type="Proteomes" id="UP000324091">
    <property type="component" value="Chromosome 16"/>
</dbReference>
<feature type="domain" description="C2H2-type" evidence="22">
    <location>
        <begin position="563"/>
        <end position="590"/>
    </location>
</feature>
<reference evidence="23 24" key="1">
    <citation type="submission" date="2019-04" db="EMBL/GenBank/DDBJ databases">
        <title>Chromosome genome assembly for Takifugu flavidus.</title>
        <authorList>
            <person name="Xiao S."/>
        </authorList>
    </citation>
    <scope>NUCLEOTIDE SEQUENCE [LARGE SCALE GENOMIC DNA]</scope>
    <source>
        <strain evidence="23">HTHZ2018</strain>
        <tissue evidence="23">Muscle</tissue>
    </source>
</reference>
<dbReference type="EC" id="3.4.24.84" evidence="3"/>
<dbReference type="Pfam" id="PF25420">
    <property type="entry name" value="zf-C2H2_ZN292"/>
    <property type="match status" value="1"/>
</dbReference>
<feature type="domain" description="C2H2-type" evidence="22">
    <location>
        <begin position="715"/>
        <end position="742"/>
    </location>
</feature>